<dbReference type="Gene3D" id="3.30.420.40">
    <property type="match status" value="2"/>
</dbReference>
<dbReference type="EMBL" id="QURH01000316">
    <property type="protein sequence ID" value="RFU39926.1"/>
    <property type="molecule type" value="Genomic_DNA"/>
</dbReference>
<dbReference type="OrthoDB" id="3534172at2"/>
<dbReference type="InterPro" id="IPR000600">
    <property type="entry name" value="ROK"/>
</dbReference>
<dbReference type="PROSITE" id="PS01125">
    <property type="entry name" value="ROK"/>
    <property type="match status" value="1"/>
</dbReference>
<evidence type="ECO:0000313" key="3">
    <source>
        <dbReference type="EMBL" id="RFU39926.1"/>
    </source>
</evidence>
<dbReference type="GO" id="GO:0003700">
    <property type="term" value="F:DNA-binding transcription factor activity"/>
    <property type="evidence" value="ECO:0007669"/>
    <property type="project" value="InterPro"/>
</dbReference>
<dbReference type="CDD" id="cd24073">
    <property type="entry name" value="ASKHA_ATPase_ROK_CYANR"/>
    <property type="match status" value="1"/>
</dbReference>
<protein>
    <submittedName>
        <fullName evidence="3">ROK family transcriptional regulator</fullName>
    </submittedName>
</protein>
<proteinExistence type="inferred from homology"/>
<accession>A0A372JJD3</accession>
<dbReference type="Pfam" id="PF00480">
    <property type="entry name" value="ROK"/>
    <property type="match status" value="1"/>
</dbReference>
<dbReference type="RefSeq" id="WP_117358936.1">
    <property type="nucleotide sequence ID" value="NZ_QURH01000316.1"/>
</dbReference>
<evidence type="ECO:0000259" key="2">
    <source>
        <dbReference type="Pfam" id="PF01047"/>
    </source>
</evidence>
<dbReference type="PANTHER" id="PTHR18964:SF149">
    <property type="entry name" value="BIFUNCTIONAL UDP-N-ACETYLGLUCOSAMINE 2-EPIMERASE_N-ACETYLMANNOSAMINE KINASE"/>
    <property type="match status" value="1"/>
</dbReference>
<sequence length="401" mass="41799">MRSTVPPGDLSQSAVLALLGKSGPLGRAELARRLGVSAATVTKATRELIARGLVREMQSVPSEGGRPARLLGLASDGGQALGIKVTADRVTGVLVGLDGEIADSFAFPYEGREPDAVQRLVEGLAPHAQGARRRLLGIGVGLPGGVDLADGGAVDSPMLGWFGVRLGTALERAFGLPALVDNDVNTVAVAERLYGRGQEFSTFLVVTIGRGIGLAMLLDGRLYRGARGGAGEFGHWPVPNGDRLCECGNTGCLETLIGEAGLVATARARKVLSRNAGYDELAAQADQGGTGAREIFAEAGELLGRNVAGLVNVLNPGVLLITGEGVACWRHWQAEFQRAMRAHLFGMMRRTHIIAESLDDFGWARGAAALVLAVPLAAVHDYGRASAHIRARLAGAVNADD</sequence>
<dbReference type="InterPro" id="IPR049874">
    <property type="entry name" value="ROK_cs"/>
</dbReference>
<dbReference type="InterPro" id="IPR000835">
    <property type="entry name" value="HTH_MarR-typ"/>
</dbReference>
<organism evidence="3 4">
    <name type="scientific">Actinomadura logoneensis</name>
    <dbReference type="NCBI Taxonomy" id="2293572"/>
    <lineage>
        <taxon>Bacteria</taxon>
        <taxon>Bacillati</taxon>
        <taxon>Actinomycetota</taxon>
        <taxon>Actinomycetes</taxon>
        <taxon>Streptosporangiales</taxon>
        <taxon>Thermomonosporaceae</taxon>
        <taxon>Actinomadura</taxon>
    </lineage>
</organism>
<evidence type="ECO:0000313" key="4">
    <source>
        <dbReference type="Proteomes" id="UP000261811"/>
    </source>
</evidence>
<dbReference type="AlphaFoldDB" id="A0A372JJD3"/>
<dbReference type="InterPro" id="IPR036390">
    <property type="entry name" value="WH_DNA-bd_sf"/>
</dbReference>
<comment type="caution">
    <text evidence="3">The sequence shown here is derived from an EMBL/GenBank/DDBJ whole genome shotgun (WGS) entry which is preliminary data.</text>
</comment>
<dbReference type="InterPro" id="IPR043129">
    <property type="entry name" value="ATPase_NBD"/>
</dbReference>
<dbReference type="Proteomes" id="UP000261811">
    <property type="component" value="Unassembled WGS sequence"/>
</dbReference>
<comment type="similarity">
    <text evidence="1">Belongs to the ROK (NagC/XylR) family.</text>
</comment>
<dbReference type="Gene3D" id="1.10.10.10">
    <property type="entry name" value="Winged helix-like DNA-binding domain superfamily/Winged helix DNA-binding domain"/>
    <property type="match status" value="1"/>
</dbReference>
<keyword evidence="4" id="KW-1185">Reference proteome</keyword>
<dbReference type="SUPFAM" id="SSF53067">
    <property type="entry name" value="Actin-like ATPase domain"/>
    <property type="match status" value="1"/>
</dbReference>
<dbReference type="SUPFAM" id="SSF46785">
    <property type="entry name" value="Winged helix' DNA-binding domain"/>
    <property type="match status" value="1"/>
</dbReference>
<reference evidence="3 4" key="1">
    <citation type="submission" date="2018-08" db="EMBL/GenBank/DDBJ databases">
        <title>Actinomadura jelena sp. nov., a novel Actinomycete isolated from soil in Chad.</title>
        <authorList>
            <person name="Shi L."/>
        </authorList>
    </citation>
    <scope>NUCLEOTIDE SEQUENCE [LARGE SCALE GENOMIC DNA]</scope>
    <source>
        <strain evidence="3 4">NEAU-G17</strain>
    </source>
</reference>
<dbReference type="Pfam" id="PF01047">
    <property type="entry name" value="MarR"/>
    <property type="match status" value="1"/>
</dbReference>
<evidence type="ECO:0000256" key="1">
    <source>
        <dbReference type="ARBA" id="ARBA00006479"/>
    </source>
</evidence>
<feature type="domain" description="HTH marR-type" evidence="2">
    <location>
        <begin position="11"/>
        <end position="59"/>
    </location>
</feature>
<gene>
    <name evidence="3" type="ORF">DZF91_19745</name>
</gene>
<dbReference type="InterPro" id="IPR036388">
    <property type="entry name" value="WH-like_DNA-bd_sf"/>
</dbReference>
<name>A0A372JJD3_9ACTN</name>
<dbReference type="PANTHER" id="PTHR18964">
    <property type="entry name" value="ROK (REPRESSOR, ORF, KINASE) FAMILY"/>
    <property type="match status" value="1"/>
</dbReference>